<protein>
    <recommendedName>
        <fullName evidence="4">Corrinoid adenosyltransferase</fullName>
        <ecNumber evidence="4">2.5.1.17</ecNumber>
    </recommendedName>
    <alternativeName>
        <fullName evidence="4">Cob(II)alamin adenosyltransferase</fullName>
    </alternativeName>
    <alternativeName>
        <fullName evidence="4">Cob(II)yrinic acid a,c-diamide adenosyltransferase</fullName>
    </alternativeName>
    <alternativeName>
        <fullName evidence="4">Cobinamide/cobalamin adenosyltransferase</fullName>
    </alternativeName>
</protein>
<feature type="compositionally biased region" description="Basic and acidic residues" evidence="5">
    <location>
        <begin position="126"/>
        <end position="137"/>
    </location>
</feature>
<dbReference type="EMBL" id="CP060244">
    <property type="protein sequence ID" value="QNT78352.1"/>
    <property type="molecule type" value="Genomic_DNA"/>
</dbReference>
<feature type="region of interest" description="Disordered" evidence="5">
    <location>
        <begin position="114"/>
        <end position="137"/>
    </location>
</feature>
<reference evidence="7 8" key="1">
    <citation type="submission" date="2020-08" db="EMBL/GenBank/DDBJ databases">
        <title>Complete genome sequence of Entomobacter blattae G55GP.</title>
        <authorList>
            <person name="Poehlein A."/>
            <person name="Guzman J."/>
            <person name="Daniel R."/>
            <person name="Vilcinskas A."/>
        </authorList>
    </citation>
    <scope>NUCLEOTIDE SEQUENCE [LARGE SCALE GENOMIC DNA]</scope>
    <source>
        <strain evidence="7 8">G55GP</strain>
    </source>
</reference>
<dbReference type="Proteomes" id="UP000516349">
    <property type="component" value="Chromosome"/>
</dbReference>
<evidence type="ECO:0000313" key="7">
    <source>
        <dbReference type="EMBL" id="QNT78352.1"/>
    </source>
</evidence>
<feature type="compositionally biased region" description="Low complexity" evidence="5">
    <location>
        <begin position="170"/>
        <end position="179"/>
    </location>
</feature>
<comment type="pathway">
    <text evidence="4">Cofactor biosynthesis; adenosylcobalamin biosynthesis; adenosylcobalamin from cob(II)yrinate a,c-diamide: step 2/7.</text>
</comment>
<dbReference type="InterPro" id="IPR016030">
    <property type="entry name" value="CblAdoTrfase-like"/>
</dbReference>
<dbReference type="UniPathway" id="UPA00148">
    <property type="reaction ID" value="UER00233"/>
</dbReference>
<organism evidence="7 8">
    <name type="scientific">Entomobacter blattae</name>
    <dbReference type="NCBI Taxonomy" id="2762277"/>
    <lineage>
        <taxon>Bacteria</taxon>
        <taxon>Pseudomonadati</taxon>
        <taxon>Pseudomonadota</taxon>
        <taxon>Alphaproteobacteria</taxon>
        <taxon>Acetobacterales</taxon>
        <taxon>Acetobacteraceae</taxon>
        <taxon>Entomobacter</taxon>
    </lineage>
</organism>
<name>A0A7H1NRE2_9PROT</name>
<evidence type="ECO:0000259" key="6">
    <source>
        <dbReference type="Pfam" id="PF01923"/>
    </source>
</evidence>
<proteinExistence type="inferred from homology"/>
<evidence type="ECO:0000256" key="4">
    <source>
        <dbReference type="RuleBase" id="RU366026"/>
    </source>
</evidence>
<comment type="catalytic activity">
    <reaction evidence="4">
        <text>2 cob(II)alamin + reduced [electron-transfer flavoprotein] + 2 ATP = 2 adenosylcob(III)alamin + 2 triphosphate + oxidized [electron-transfer flavoprotein] + 3 H(+)</text>
        <dbReference type="Rhea" id="RHEA:28671"/>
        <dbReference type="Rhea" id="RHEA-COMP:10685"/>
        <dbReference type="Rhea" id="RHEA-COMP:10686"/>
        <dbReference type="ChEBI" id="CHEBI:15378"/>
        <dbReference type="ChEBI" id="CHEBI:16304"/>
        <dbReference type="ChEBI" id="CHEBI:18036"/>
        <dbReference type="ChEBI" id="CHEBI:18408"/>
        <dbReference type="ChEBI" id="CHEBI:30616"/>
        <dbReference type="ChEBI" id="CHEBI:57692"/>
        <dbReference type="ChEBI" id="CHEBI:58307"/>
        <dbReference type="EC" id="2.5.1.17"/>
    </reaction>
</comment>
<feature type="region of interest" description="Disordered" evidence="5">
    <location>
        <begin position="90"/>
        <end position="109"/>
    </location>
</feature>
<accession>A0A7H1NRE2</accession>
<comment type="catalytic activity">
    <reaction evidence="4">
        <text>2 cob(II)yrinate a,c diamide + reduced [electron-transfer flavoprotein] + 2 ATP = 2 adenosylcob(III)yrinate a,c-diamide + 2 triphosphate + oxidized [electron-transfer flavoprotein] + 3 H(+)</text>
        <dbReference type="Rhea" id="RHEA:11528"/>
        <dbReference type="Rhea" id="RHEA-COMP:10685"/>
        <dbReference type="Rhea" id="RHEA-COMP:10686"/>
        <dbReference type="ChEBI" id="CHEBI:15378"/>
        <dbReference type="ChEBI" id="CHEBI:18036"/>
        <dbReference type="ChEBI" id="CHEBI:30616"/>
        <dbReference type="ChEBI" id="CHEBI:57692"/>
        <dbReference type="ChEBI" id="CHEBI:58307"/>
        <dbReference type="ChEBI" id="CHEBI:58503"/>
        <dbReference type="ChEBI" id="CHEBI:58537"/>
        <dbReference type="EC" id="2.5.1.17"/>
    </reaction>
</comment>
<dbReference type="AlphaFoldDB" id="A0A7H1NRE2"/>
<gene>
    <name evidence="7" type="ORF">JGUZn3_11250</name>
</gene>
<keyword evidence="8" id="KW-1185">Reference proteome</keyword>
<dbReference type="RefSeq" id="WP_203414679.1">
    <property type="nucleotide sequence ID" value="NZ_CP060244.1"/>
</dbReference>
<dbReference type="InterPro" id="IPR029499">
    <property type="entry name" value="PduO-typ"/>
</dbReference>
<dbReference type="PANTHER" id="PTHR12213">
    <property type="entry name" value="CORRINOID ADENOSYLTRANSFERASE"/>
    <property type="match status" value="1"/>
</dbReference>
<keyword evidence="3 4" id="KW-0067">ATP-binding</keyword>
<comment type="similarity">
    <text evidence="4">Belongs to the Cob(I)alamin adenosyltransferase family.</text>
</comment>
<evidence type="ECO:0000256" key="5">
    <source>
        <dbReference type="SAM" id="MobiDB-lite"/>
    </source>
</evidence>
<dbReference type="GO" id="GO:0008817">
    <property type="term" value="F:corrinoid adenosyltransferase activity"/>
    <property type="evidence" value="ECO:0007669"/>
    <property type="project" value="UniProtKB-UniRule"/>
</dbReference>
<dbReference type="GO" id="GO:0009236">
    <property type="term" value="P:cobalamin biosynthetic process"/>
    <property type="evidence" value="ECO:0007669"/>
    <property type="project" value="UniProtKB-UniRule"/>
</dbReference>
<dbReference type="GO" id="GO:0005524">
    <property type="term" value="F:ATP binding"/>
    <property type="evidence" value="ECO:0007669"/>
    <property type="project" value="UniProtKB-UniRule"/>
</dbReference>
<evidence type="ECO:0000313" key="8">
    <source>
        <dbReference type="Proteomes" id="UP000516349"/>
    </source>
</evidence>
<keyword evidence="4" id="KW-0169">Cobalamin biosynthesis</keyword>
<dbReference type="Gene3D" id="1.20.1200.10">
    <property type="entry name" value="Cobalamin adenosyltransferase-like"/>
    <property type="match status" value="2"/>
</dbReference>
<dbReference type="KEGG" id="ebla:JGUZn3_11250"/>
<evidence type="ECO:0000256" key="2">
    <source>
        <dbReference type="ARBA" id="ARBA00022741"/>
    </source>
</evidence>
<dbReference type="EC" id="2.5.1.17" evidence="4"/>
<dbReference type="Pfam" id="PF01923">
    <property type="entry name" value="Cob_adeno_trans"/>
    <property type="match status" value="2"/>
</dbReference>
<feature type="domain" description="Cobalamin adenosyltransferase-like" evidence="6">
    <location>
        <begin position="140"/>
        <end position="298"/>
    </location>
</feature>
<feature type="compositionally biased region" description="Polar residues" evidence="5">
    <location>
        <begin position="180"/>
        <end position="202"/>
    </location>
</feature>
<dbReference type="InterPro" id="IPR036451">
    <property type="entry name" value="CblAdoTrfase-like_sf"/>
</dbReference>
<keyword evidence="1 4" id="KW-0808">Transferase</keyword>
<sequence>MAIVIDQVVTKGGDKGRTSLGSGRRVPKSHVLIEMLGALDEANAVIGVLVAHLEHAPSPGWQEESKPRQQDNPPKILAQNAQAQRILAQKTPTKPLTLTKPLQERQQGAGPLENTAKQLMPGQSDLHQDGHASGDENLLRDDNLVEWLLKIQSTLFDMGAEISLLSPQESQKSQKGSQKNALQNNTSQNNTFQKNVSQNNTPIIHKEEKVGSSRLKPEILAEMEQKIAACLTTQQPLKTFILPGGTLPAAYAHQARTVIRRAERQAVSLAQKKYSTVNPLLLELLNRLSDYFFVLARRLNHHGQADRLWKP</sequence>
<feature type="compositionally biased region" description="Low complexity" evidence="5">
    <location>
        <begin position="90"/>
        <end position="101"/>
    </location>
</feature>
<feature type="region of interest" description="Disordered" evidence="5">
    <location>
        <begin position="167"/>
        <end position="210"/>
    </location>
</feature>
<keyword evidence="2 4" id="KW-0547">Nucleotide-binding</keyword>
<evidence type="ECO:0000256" key="1">
    <source>
        <dbReference type="ARBA" id="ARBA00022679"/>
    </source>
</evidence>
<feature type="domain" description="Cobalamin adenosyltransferase-like" evidence="6">
    <location>
        <begin position="9"/>
        <end position="63"/>
    </location>
</feature>
<dbReference type="SUPFAM" id="SSF89028">
    <property type="entry name" value="Cobalamin adenosyltransferase-like"/>
    <property type="match status" value="2"/>
</dbReference>
<evidence type="ECO:0000256" key="3">
    <source>
        <dbReference type="ARBA" id="ARBA00022840"/>
    </source>
</evidence>
<dbReference type="PANTHER" id="PTHR12213:SF0">
    <property type="entry name" value="CORRINOID ADENOSYLTRANSFERASE MMAB"/>
    <property type="match status" value="1"/>
</dbReference>